<dbReference type="InterPro" id="IPR016181">
    <property type="entry name" value="Acyl_CoA_acyltransferase"/>
</dbReference>
<dbReference type="CDD" id="cd04301">
    <property type="entry name" value="NAT_SF"/>
    <property type="match status" value="1"/>
</dbReference>
<organism evidence="2 3">
    <name type="scientific">Virgisporangium ochraceum</name>
    <dbReference type="NCBI Taxonomy" id="65505"/>
    <lineage>
        <taxon>Bacteria</taxon>
        <taxon>Bacillati</taxon>
        <taxon>Actinomycetota</taxon>
        <taxon>Actinomycetes</taxon>
        <taxon>Micromonosporales</taxon>
        <taxon>Micromonosporaceae</taxon>
        <taxon>Virgisporangium</taxon>
    </lineage>
</organism>
<name>A0A8J4A1C0_9ACTN</name>
<dbReference type="Proteomes" id="UP000635606">
    <property type="component" value="Unassembled WGS sequence"/>
</dbReference>
<dbReference type="Pfam" id="PF00583">
    <property type="entry name" value="Acetyltransf_1"/>
    <property type="match status" value="1"/>
</dbReference>
<keyword evidence="3" id="KW-1185">Reference proteome</keyword>
<dbReference type="RefSeq" id="WP_203933825.1">
    <property type="nucleotide sequence ID" value="NZ_BOPH01000128.1"/>
</dbReference>
<dbReference type="AlphaFoldDB" id="A0A8J4A1C0"/>
<reference evidence="2" key="1">
    <citation type="submission" date="2021-01" db="EMBL/GenBank/DDBJ databases">
        <title>Whole genome shotgun sequence of Virgisporangium ochraceum NBRC 16418.</title>
        <authorList>
            <person name="Komaki H."/>
            <person name="Tamura T."/>
        </authorList>
    </citation>
    <scope>NUCLEOTIDE SEQUENCE</scope>
    <source>
        <strain evidence="2">NBRC 16418</strain>
    </source>
</reference>
<comment type="caution">
    <text evidence="2">The sequence shown here is derived from an EMBL/GenBank/DDBJ whole genome shotgun (WGS) entry which is preliminary data.</text>
</comment>
<accession>A0A8J4A1C0</accession>
<dbReference type="GO" id="GO:0016747">
    <property type="term" value="F:acyltransferase activity, transferring groups other than amino-acyl groups"/>
    <property type="evidence" value="ECO:0007669"/>
    <property type="project" value="InterPro"/>
</dbReference>
<protein>
    <recommendedName>
        <fullName evidence="1">N-acetyltransferase domain-containing protein</fullName>
    </recommendedName>
</protein>
<evidence type="ECO:0000313" key="3">
    <source>
        <dbReference type="Proteomes" id="UP000635606"/>
    </source>
</evidence>
<proteinExistence type="predicted"/>
<dbReference type="EMBL" id="BOPH01000128">
    <property type="protein sequence ID" value="GIJ74014.1"/>
    <property type="molecule type" value="Genomic_DNA"/>
</dbReference>
<evidence type="ECO:0000313" key="2">
    <source>
        <dbReference type="EMBL" id="GIJ74014.1"/>
    </source>
</evidence>
<dbReference type="PROSITE" id="PS51186">
    <property type="entry name" value="GNAT"/>
    <property type="match status" value="1"/>
</dbReference>
<sequence>MFDRYLASLAGSWDALAAPHADALVVRGDGFLASRIDRHPVLNNVALLRPDALDAALAVFDGTDRYAVWSADDATAAAIEAAGLVRDTTTVPMVCDLADPPSTVDGVREGVDPDVVADITGVDVALLRGVPGLWTFASAGLESCLALFPVDTDVNVGFVGTRESARRRGLAGRVLRYALRAAHDSGFRTASLQSTPMAEGLYRQAGFVPVGHWREWVPAGSRSAA</sequence>
<feature type="domain" description="N-acetyltransferase" evidence="1">
    <location>
        <begin position="46"/>
        <end position="225"/>
    </location>
</feature>
<gene>
    <name evidence="2" type="ORF">Voc01_089310</name>
</gene>
<dbReference type="Gene3D" id="3.40.630.30">
    <property type="match status" value="1"/>
</dbReference>
<dbReference type="InterPro" id="IPR000182">
    <property type="entry name" value="GNAT_dom"/>
</dbReference>
<evidence type="ECO:0000259" key="1">
    <source>
        <dbReference type="PROSITE" id="PS51186"/>
    </source>
</evidence>
<dbReference type="SUPFAM" id="SSF55729">
    <property type="entry name" value="Acyl-CoA N-acyltransferases (Nat)"/>
    <property type="match status" value="1"/>
</dbReference>